<keyword evidence="1" id="KW-0812">Transmembrane</keyword>
<keyword evidence="1" id="KW-1133">Transmembrane helix</keyword>
<keyword evidence="1" id="KW-0472">Membrane</keyword>
<dbReference type="EMBL" id="JBJUIK010000003">
    <property type="protein sequence ID" value="KAL3533142.1"/>
    <property type="molecule type" value="Genomic_DNA"/>
</dbReference>
<protein>
    <submittedName>
        <fullName evidence="2">Uncharacterized protein</fullName>
    </submittedName>
</protein>
<dbReference type="Proteomes" id="UP001630127">
    <property type="component" value="Unassembled WGS sequence"/>
</dbReference>
<gene>
    <name evidence="2" type="ORF">ACH5RR_006663</name>
</gene>
<proteinExistence type="predicted"/>
<evidence type="ECO:0000313" key="3">
    <source>
        <dbReference type="Proteomes" id="UP001630127"/>
    </source>
</evidence>
<reference evidence="2 3" key="1">
    <citation type="submission" date="2024-11" db="EMBL/GenBank/DDBJ databases">
        <title>A near-complete genome assembly of Cinchona calisaya.</title>
        <authorList>
            <person name="Lian D.C."/>
            <person name="Zhao X.W."/>
            <person name="Wei L."/>
        </authorList>
    </citation>
    <scope>NUCLEOTIDE SEQUENCE [LARGE SCALE GENOMIC DNA]</scope>
    <source>
        <tissue evidence="2">Nenye</tissue>
    </source>
</reference>
<keyword evidence="3" id="KW-1185">Reference proteome</keyword>
<dbReference type="AlphaFoldDB" id="A0ABD3APY1"/>
<evidence type="ECO:0000256" key="1">
    <source>
        <dbReference type="SAM" id="Phobius"/>
    </source>
</evidence>
<accession>A0ABD3APY1</accession>
<organism evidence="2 3">
    <name type="scientific">Cinchona calisaya</name>
    <dbReference type="NCBI Taxonomy" id="153742"/>
    <lineage>
        <taxon>Eukaryota</taxon>
        <taxon>Viridiplantae</taxon>
        <taxon>Streptophyta</taxon>
        <taxon>Embryophyta</taxon>
        <taxon>Tracheophyta</taxon>
        <taxon>Spermatophyta</taxon>
        <taxon>Magnoliopsida</taxon>
        <taxon>eudicotyledons</taxon>
        <taxon>Gunneridae</taxon>
        <taxon>Pentapetalae</taxon>
        <taxon>asterids</taxon>
        <taxon>lamiids</taxon>
        <taxon>Gentianales</taxon>
        <taxon>Rubiaceae</taxon>
        <taxon>Cinchonoideae</taxon>
        <taxon>Cinchoneae</taxon>
        <taxon>Cinchona</taxon>
    </lineage>
</organism>
<name>A0ABD3APY1_9GENT</name>
<sequence length="136" mass="15335">MGKIKIPSDQSEEDMRRILESSDVKHQISELNIKDQQVICPFTRMCSNINSKIEKVKDVNGLVNYGLVLMIPLLAVSSWLGFPAEDLSACRSAFIEITSKNYKRTIIVNAKSEMPSNINGSHGGKHWSWWKKSALL</sequence>
<comment type="caution">
    <text evidence="2">The sequence shown here is derived from an EMBL/GenBank/DDBJ whole genome shotgun (WGS) entry which is preliminary data.</text>
</comment>
<feature type="transmembrane region" description="Helical" evidence="1">
    <location>
        <begin position="62"/>
        <end position="82"/>
    </location>
</feature>
<evidence type="ECO:0000313" key="2">
    <source>
        <dbReference type="EMBL" id="KAL3533142.1"/>
    </source>
</evidence>